<dbReference type="FunFam" id="3.40.50.12780:FF:000012">
    <property type="entry name" value="Non-ribosomal peptide synthetase"/>
    <property type="match status" value="1"/>
</dbReference>
<dbReference type="GO" id="GO:0043041">
    <property type="term" value="P:amino acid activation for nonribosomal peptide biosynthetic process"/>
    <property type="evidence" value="ECO:0007669"/>
    <property type="project" value="TreeGrafter"/>
</dbReference>
<dbReference type="SUPFAM" id="SSF53335">
    <property type="entry name" value="S-adenosyl-L-methionine-dependent methyltransferases"/>
    <property type="match status" value="1"/>
</dbReference>
<dbReference type="GO" id="GO:0008610">
    <property type="term" value="P:lipid biosynthetic process"/>
    <property type="evidence" value="ECO:0007669"/>
    <property type="project" value="UniProtKB-ARBA"/>
</dbReference>
<dbReference type="SUPFAM" id="SSF56801">
    <property type="entry name" value="Acetyl-CoA synthetase-like"/>
    <property type="match status" value="3"/>
</dbReference>
<dbReference type="Gene3D" id="2.30.38.10">
    <property type="entry name" value="Luciferase, Domain 3"/>
    <property type="match status" value="2"/>
</dbReference>
<dbReference type="GO" id="GO:0031177">
    <property type="term" value="F:phosphopantetheine binding"/>
    <property type="evidence" value="ECO:0007669"/>
    <property type="project" value="InterPro"/>
</dbReference>
<dbReference type="Pfam" id="PF08242">
    <property type="entry name" value="Methyltransf_12"/>
    <property type="match status" value="1"/>
</dbReference>
<evidence type="ECO:0000256" key="2">
    <source>
        <dbReference type="ARBA" id="ARBA00006432"/>
    </source>
</evidence>
<dbReference type="Gene3D" id="1.10.1200.10">
    <property type="entry name" value="ACP-like"/>
    <property type="match status" value="2"/>
</dbReference>
<dbReference type="GO" id="GO:0017000">
    <property type="term" value="P:antibiotic biosynthetic process"/>
    <property type="evidence" value="ECO:0007669"/>
    <property type="project" value="UniProtKB-ARBA"/>
</dbReference>
<sequence>MRKSRLKDVLPLAPMQEGLLFHALYDDATDLYAVQFSLHLNGALDARALRTAAEAVLRRHPNLSAGFRLTQQGRAVQIVPQHCELPWEEADLTTTPAPDREEALTRLLLADRERRFDLGRPPLVRCTLARTGEQHHTLILTMHHILVDGWSMPLLIGDLLALYENGGDEHALPPAAPYRDFLTWLAAQDREAAEAAWRDALAGLSGPTLFAPRTTKARPVAPGRVVVDLPAVLGTALTALARRSDLTVNTLFQGAWGLLLSRLTGQQDAVFGATVAARPPEVAGVENMVGLFVNTLPVRVRCAPAESALTALTRLQERQTVLLDHQHVALADIQHQVGLGELFDTLVAFESYPSVPDAFRADAGDVEIESIETYDATHYPLALIVVPGEYMRLRLDYQPHLLDHDSAEQLVERLIRLLRAIADDPHQPVGRISLLSGQERRALLAEQASAPHSPALHALVEAEAGRTSDATALPGGDGQELTLGQLNARANQLARILIRRGIGAEDVVALALPPSPAFTTAALAVLKAGAAYQALDTRSPEQAAELLASVRPTLALVESAGAPASHPCPVIVVDAPETMAELCTQLEGDIGAGERVRPVLPAHAACVGRRPGTDKDVVVPHSALADLLLLRAGADYDQVSSLLDPDALASAAGSSHSTVPAVGGPRFLVLDQGLDPVLPGAVGEVYLVDGLPRAYPSQPSGTAERLVANPYGGPAGTRMLRTGVLARRTPTGTFIPVEVPDASTSVGQPDDVAHTGAAPKRAARTPQEELLCGLFADILRLPAVGIDDNFFDLGGHSLMATRLISRVRSTLGVEVDVRALFEAPSVAALGQVLTRSDSARITPSAVARPDRVPLSYAQRRLWFVAHLEGVGAALNIPLALRVTGTLDIGALRDALGDVMARHESLRTVFPQDAGGPYQAVLSSDDTWPELPVTDVHEDGLAAALADAAQHVFDIATEPPLRASVLRTGPHESVILLLMHHIASDGWSLGPLARDLVEAYTARRAGREANWQPLPVQYADYALWQRETLGDETDPGSLLAQQLGYWTRTLAGLPAAIDLPTDRPRPAVARFGASALPLDIDPELHQQLADLAKANRASLFMVVQAGLAALLTRMGAGTDIPIGSPIAGRTDDALDDLVGLFVNTLVLRTDTSGEPGFRELLRRVRATDLGAYAHQDLPFERLVEALNPVRTTAHQPLFQVMLAFQNNTEPDFRLPGAQARPEPVDMPVSQFDLSVILGERRDEDGRPAGLQGWIQYSSDLFDQETVERLGERLVRLLTAAVNEPDLPVTRIDVLGGAERRRLLTEWNTTGSAATPTPLHALFERQAARRPAAPALVSASGVLSYAEANAEANRLARTLRARGIGPERIVALALPRSADLVLAALAVLKTGAAYLPVDPAYPDDRIAFMLADSAPAHVIVDSTHGPGQPAAVLAHPNLLDLPELRREAATHPATDLTDPDRTALTDVRHPAYVIYTSGSTGRPKGVLVTHQGIADFAAAEVAAFQAGPDSRVLQVASPSFDASVLEWCVAFAAGAALVVAPSGPQAGRELADLLEEQAVTHAFISPAALASMPERALPHLATLVVGGDACPPALVTRWSHGRRMINAYGPTESTVAASLSTPLTGDGTAPIGRPLPGTRLYVLDDSLRPLPQGVVGELYIAGAGLARGYLHRHGLTAERFVADPHGPRGARMYRTGDRARWTPDGQLVFAGRADGQLNLRGFRIEPGEIETVLAEDVHVAQAVVIVREDTPGDQRLAAYVVPRTPSERPDPAELRARVARALPAFMVPSAIAVLDALPLTGSGKPDREALPVPDPVDALPGRTARTPREQILCGLFAEVLGRAQVGVDDDFFALGGHSLLATRLTARIRTVLGVDLPVRSLFDAPTPAGLVHHLDGADEASPALGSVNRPATLPLSHAQRRMWLLHRIEGPSPTYNIPLVLRLSGTLDRTALHRAVNDLVERHESLRTVFPEQAGLPCQQVLDAAEARQEPSLVETTEEHLPERLAEAVRHRFDLTTEPPVRMWLFALGGEQHVLVLLIHHIAGDGSSLAPLARDLAEAYRARAAGEAPRWTDLPVQYADYTLWQNQLLGDESDPDSRAHRQLGFWRHTLADLPESLRLPADRPRPVAASYRGDTLDLHITPDLHAGLARIAQENGTSLFMVLQAALAVLLTRLGAGTDIPIGSPIAGRTDEALDDLVGFFVNTLVLRTDTSGDPAFGELLGRIRETDLAAYGHQDLPFERLVEALNPTRSLSHQPLIQVVLALQNMTEPAFSLPGLHARMEPMGTKSAKFDLSFYFREQRADDGTPEGIHGFVEFATDLFDRTTVEGLAGRLRRVLTSVAADPERPIGGLDLLEPGERHDLLVLGSGRAAALPGTGLAAMFEAQAAHTPSAVAVVAGSGSGCTTLSYAELDRRANRLAHRLVAAGVRAESTVALLVDRSPDLVVAVLAVAKAGGVYVPLHRDWPTARWTAVVAETDARVVLTDQLGRAAACGADVTEMVIGADTGDGPDGALHLTVQPDQLAYLMYTSGSTGAPKGVAVTQRDVVSLALDSGWEGVSAACTLVYAPHSFDASTAELWVSLLSGGRLVVAPEGELDVDALSELIAAESVQRLWLTAGLFHLMAEQHPGAFTGVAEVWAGGDVLSADAVRGVMAACPGTVVVNGYGPTETTTFATRHEMSPERMPAASVPIGRALDNHQLRVLDDGLQPVPRGATGELYVAGAGLARGYWRLPGATAERFVADPFGAPGTRMYRTGDLVRWGADDVLEFVGRADDQAKIRGFRIEPGEVESVLRRHPAVAQAAVVVREDRPGDKRLAAYLVPAATTAGDGGAEADGQVDEWRSLYDTLYEDAHDSGFGENFSGWNSSYTGGPIPLEQMAEWRDATVDEILALRPSRVLEIGVGTGLLLSRIAPHCEAYWGTDFSAPVTAALQQQVQQQAEGYEGVVLRHQAADDLEGLPTGWFDTVILNSVVQYFPDVDYLTGVLRGSADLLAPGGTVFVGDVRNLRLVRPFHTAVRLHTAQEGDDPAQLRRAVEQSLLMEKELLLDPDYFSTVQREIGAISGVAVRLKRGRARNELNGYRYNAILRHRGADDSAADAREDPATWPELRWGRDVDSLEQVAEELLATGTSQLRVTGVPNGRIAHEVRAMREFERDEALVSVLRAAKGDDLGPQPEDFHALGERLGHQARITWSGSSTEGDMDVLFTPAGTDEPLPDLGLYQGGHRSEVSACANNPARSAEASALVNAVRAAAQDELPDYMVPSAFVVLDRLPLTANGKLDRRALPVPDLGGVAGGRQPRSAREQILCELFAEVLGVARVTLDDDFFELGGHSLLAIRLISRIRVVLGVELAIRNLFESPTAALLAERLDEGANADAFHALLPLRGSGSLSPLFCIHPAGGLSWCYSGLVAQIGKGRPIYGVQSPRLSHVSDIPGTLEESAAEYVKLIREVQPNGPYHLLGWSFGGVLAYTMATELQQQGQDVALLSLLDAFPVQDEAVYEVPEDQILPALFQVVSRELARNNAQALQGDLLMETIRREGSVLGELRESHLEAVKEICLRSVRQLRAFKPAVFHGDLLFFTAREAHGENTADHTAWSAFVDGKIENHDIDCDHGSMTQPHPIKEIGRIVAARLRALP</sequence>
<dbReference type="SUPFAM" id="SSF47336">
    <property type="entry name" value="ACP-like"/>
    <property type="match status" value="3"/>
</dbReference>
<evidence type="ECO:0000256" key="5">
    <source>
        <dbReference type="ARBA" id="ARBA00022737"/>
    </source>
</evidence>
<dbReference type="InterPro" id="IPR045851">
    <property type="entry name" value="AMP-bd_C_sf"/>
</dbReference>
<dbReference type="InterPro" id="IPR029063">
    <property type="entry name" value="SAM-dependent_MTases_sf"/>
</dbReference>
<evidence type="ECO:0000256" key="4">
    <source>
        <dbReference type="ARBA" id="ARBA00022553"/>
    </source>
</evidence>
<dbReference type="InterPro" id="IPR000873">
    <property type="entry name" value="AMP-dep_synth/lig_dom"/>
</dbReference>
<dbReference type="InterPro" id="IPR013217">
    <property type="entry name" value="Methyltransf_12"/>
</dbReference>
<dbReference type="CDD" id="cd19540">
    <property type="entry name" value="LCL_NRPS-like"/>
    <property type="match status" value="2"/>
</dbReference>
<dbReference type="InterPro" id="IPR042099">
    <property type="entry name" value="ANL_N_sf"/>
</dbReference>
<protein>
    <submittedName>
        <fullName evidence="8">MfnE</fullName>
    </submittedName>
</protein>
<dbReference type="FunFam" id="3.40.50.980:FF:000001">
    <property type="entry name" value="Non-ribosomal peptide synthetase"/>
    <property type="match status" value="2"/>
</dbReference>
<feature type="domain" description="Carrier" evidence="7">
    <location>
        <begin position="1821"/>
        <end position="1896"/>
    </location>
</feature>
<dbReference type="Gene3D" id="3.40.50.1820">
    <property type="entry name" value="alpha/beta hydrolase"/>
    <property type="match status" value="1"/>
</dbReference>
<evidence type="ECO:0000259" key="7">
    <source>
        <dbReference type="PROSITE" id="PS50075"/>
    </source>
</evidence>
<dbReference type="InterPro" id="IPR001031">
    <property type="entry name" value="Thioesterase"/>
</dbReference>
<name>A0A0D4WTF6_9ACTN</name>
<dbReference type="CDD" id="cd17652">
    <property type="entry name" value="A_NRPS_CmdD_like"/>
    <property type="match status" value="1"/>
</dbReference>
<comment type="similarity">
    <text evidence="2">Belongs to the ATP-dependent AMP-binding enzyme family.</text>
</comment>
<dbReference type="Pfam" id="PF00501">
    <property type="entry name" value="AMP-binding"/>
    <property type="match status" value="3"/>
</dbReference>
<dbReference type="InterPro" id="IPR020806">
    <property type="entry name" value="PKS_PP-bd"/>
</dbReference>
<dbReference type="Pfam" id="PF00668">
    <property type="entry name" value="Condensation"/>
    <property type="match status" value="3"/>
</dbReference>
<dbReference type="EMBL" id="KP715145">
    <property type="protein sequence ID" value="AJV88377.1"/>
    <property type="molecule type" value="Genomic_DNA"/>
</dbReference>
<dbReference type="CDD" id="cd19543">
    <property type="entry name" value="DCL_NRPS"/>
    <property type="match status" value="1"/>
</dbReference>
<reference evidence="8" key="1">
    <citation type="journal article" date="2015" name="Org. Lett.">
        <title>Biosynthesis of the Anti-infective Marformycins Featuring Pre-NRPS Assembly Line N-Formylation and O-Methylation and Post-Assembly Line C-Hydroxylation Chemistries.</title>
        <authorList>
            <person name="Liu J."/>
            <person name="Wang B."/>
            <person name="Li H."/>
            <person name="Xie Y."/>
            <person name="Li Q."/>
            <person name="Qin X."/>
            <person name="Zhang X."/>
            <person name="Ju J."/>
        </authorList>
    </citation>
    <scope>NUCLEOTIDE SEQUENCE</scope>
    <source>
        <strain evidence="8">SCSIO 10141</strain>
    </source>
</reference>
<dbReference type="Gene3D" id="3.30.300.30">
    <property type="match status" value="3"/>
</dbReference>
<dbReference type="Gene3D" id="3.40.50.150">
    <property type="entry name" value="Vaccinia Virus protein VP39"/>
    <property type="match status" value="1"/>
</dbReference>
<dbReference type="InterPro" id="IPR029058">
    <property type="entry name" value="AB_hydrolase_fold"/>
</dbReference>
<dbReference type="InterPro" id="IPR023213">
    <property type="entry name" value="CAT-like_dom_sf"/>
</dbReference>
<dbReference type="InterPro" id="IPR036736">
    <property type="entry name" value="ACP-like_sf"/>
</dbReference>
<comment type="cofactor">
    <cofactor evidence="1">
        <name>pantetheine 4'-phosphate</name>
        <dbReference type="ChEBI" id="CHEBI:47942"/>
    </cofactor>
</comment>
<dbReference type="InterPro" id="IPR009081">
    <property type="entry name" value="PP-bd_ACP"/>
</dbReference>
<dbReference type="SMART" id="SM00823">
    <property type="entry name" value="PKS_PP"/>
    <property type="match status" value="3"/>
</dbReference>
<dbReference type="GO" id="GO:0003824">
    <property type="term" value="F:catalytic activity"/>
    <property type="evidence" value="ECO:0007669"/>
    <property type="project" value="InterPro"/>
</dbReference>
<dbReference type="Pfam" id="PF00975">
    <property type="entry name" value="Thioesterase"/>
    <property type="match status" value="1"/>
</dbReference>
<dbReference type="Gene3D" id="3.40.50.980">
    <property type="match status" value="2"/>
</dbReference>
<dbReference type="Pfam" id="PF00550">
    <property type="entry name" value="PP-binding"/>
    <property type="match status" value="3"/>
</dbReference>
<dbReference type="InterPro" id="IPR010071">
    <property type="entry name" value="AA_adenyl_dom"/>
</dbReference>
<dbReference type="PROSITE" id="PS00012">
    <property type="entry name" value="PHOSPHOPANTETHEINE"/>
    <property type="match status" value="3"/>
</dbReference>
<feature type="domain" description="Carrier" evidence="7">
    <location>
        <begin position="3294"/>
        <end position="3369"/>
    </location>
</feature>
<proteinExistence type="inferred from homology"/>
<organism evidence="8">
    <name type="scientific">Streptomyces drozdowiczii</name>
    <dbReference type="NCBI Taxonomy" id="202862"/>
    <lineage>
        <taxon>Bacteria</taxon>
        <taxon>Bacillati</taxon>
        <taxon>Actinomycetota</taxon>
        <taxon>Actinomycetes</taxon>
        <taxon>Kitasatosporales</taxon>
        <taxon>Streptomycetaceae</taxon>
        <taxon>Streptomyces</taxon>
    </lineage>
</organism>
<dbReference type="FunFam" id="1.10.1200.10:FF:000005">
    <property type="entry name" value="Nonribosomal peptide synthetase 1"/>
    <property type="match status" value="1"/>
</dbReference>
<feature type="domain" description="Carrier" evidence="7">
    <location>
        <begin position="762"/>
        <end position="837"/>
    </location>
</feature>
<dbReference type="GO" id="GO:0072330">
    <property type="term" value="P:monocarboxylic acid biosynthetic process"/>
    <property type="evidence" value="ECO:0007669"/>
    <property type="project" value="UniProtKB-ARBA"/>
</dbReference>
<dbReference type="Gene3D" id="3.30.559.10">
    <property type="entry name" value="Chloramphenicol acetyltransferase-like domain"/>
    <property type="match status" value="3"/>
</dbReference>
<dbReference type="Gene3D" id="3.40.50.12780">
    <property type="entry name" value="N-terminal domain of ligase-like"/>
    <property type="match status" value="2"/>
</dbReference>
<dbReference type="CDD" id="cd12117">
    <property type="entry name" value="A_NRPS_Srf_like"/>
    <property type="match status" value="1"/>
</dbReference>
<dbReference type="PANTHER" id="PTHR45527">
    <property type="entry name" value="NONRIBOSOMAL PEPTIDE SYNTHETASE"/>
    <property type="match status" value="1"/>
</dbReference>
<keyword evidence="4" id="KW-0597">Phosphoprotein</keyword>
<evidence type="ECO:0000256" key="1">
    <source>
        <dbReference type="ARBA" id="ARBA00001957"/>
    </source>
</evidence>
<feature type="region of interest" description="Disordered" evidence="6">
    <location>
        <begin position="738"/>
        <end position="763"/>
    </location>
</feature>
<dbReference type="SUPFAM" id="SSF52777">
    <property type="entry name" value="CoA-dependent acyltransferases"/>
    <property type="match status" value="6"/>
</dbReference>
<accession>A0A0D4WTF6</accession>
<dbReference type="GO" id="GO:0005829">
    <property type="term" value="C:cytosol"/>
    <property type="evidence" value="ECO:0007669"/>
    <property type="project" value="TreeGrafter"/>
</dbReference>
<evidence type="ECO:0000256" key="6">
    <source>
        <dbReference type="SAM" id="MobiDB-lite"/>
    </source>
</evidence>
<keyword evidence="3" id="KW-0596">Phosphopantetheine</keyword>
<dbReference type="Gene3D" id="3.30.559.30">
    <property type="entry name" value="Nonribosomal peptide synthetase, condensation domain"/>
    <property type="match status" value="3"/>
</dbReference>
<dbReference type="GO" id="GO:0009403">
    <property type="term" value="P:toxin biosynthetic process"/>
    <property type="evidence" value="ECO:0007669"/>
    <property type="project" value="UniProtKB-ARBA"/>
</dbReference>
<dbReference type="InterPro" id="IPR020845">
    <property type="entry name" value="AMP-binding_CS"/>
</dbReference>
<dbReference type="FunFam" id="2.30.38.10:FF:000001">
    <property type="entry name" value="Non-ribosomal peptide synthetase PvdI"/>
    <property type="match status" value="1"/>
</dbReference>
<keyword evidence="5" id="KW-0677">Repeat</keyword>
<dbReference type="NCBIfam" id="TIGR01733">
    <property type="entry name" value="AA-adenyl-dom"/>
    <property type="match status" value="2"/>
</dbReference>
<dbReference type="InterPro" id="IPR006162">
    <property type="entry name" value="Ppantetheine_attach_site"/>
</dbReference>
<dbReference type="PROSITE" id="PS00455">
    <property type="entry name" value="AMP_BINDING"/>
    <property type="match status" value="2"/>
</dbReference>
<dbReference type="CDD" id="cd02440">
    <property type="entry name" value="AdoMet_MTases"/>
    <property type="match status" value="1"/>
</dbReference>
<dbReference type="FunFam" id="1.10.1200.10:FF:000016">
    <property type="entry name" value="Non-ribosomal peptide synthase"/>
    <property type="match status" value="2"/>
</dbReference>
<evidence type="ECO:0000313" key="8">
    <source>
        <dbReference type="EMBL" id="AJV88377.1"/>
    </source>
</evidence>
<dbReference type="SUPFAM" id="SSF53474">
    <property type="entry name" value="alpha/beta-Hydrolases"/>
    <property type="match status" value="1"/>
</dbReference>
<evidence type="ECO:0000256" key="3">
    <source>
        <dbReference type="ARBA" id="ARBA00022450"/>
    </source>
</evidence>
<dbReference type="PANTHER" id="PTHR45527:SF1">
    <property type="entry name" value="FATTY ACID SYNTHASE"/>
    <property type="match status" value="1"/>
</dbReference>
<dbReference type="PROSITE" id="PS50075">
    <property type="entry name" value="CARRIER"/>
    <property type="match status" value="3"/>
</dbReference>
<dbReference type="InterPro" id="IPR025110">
    <property type="entry name" value="AMP-bd_C"/>
</dbReference>
<dbReference type="InterPro" id="IPR001242">
    <property type="entry name" value="Condensation_dom"/>
</dbReference>
<dbReference type="Pfam" id="PF13193">
    <property type="entry name" value="AMP-binding_C"/>
    <property type="match status" value="2"/>
</dbReference>